<keyword evidence="2" id="KW-0472">Membrane</keyword>
<evidence type="ECO:0000313" key="4">
    <source>
        <dbReference type="Ensembl" id="ENSJJAP00000003868.1"/>
    </source>
</evidence>
<evidence type="ECO:0000256" key="2">
    <source>
        <dbReference type="SAM" id="Phobius"/>
    </source>
</evidence>
<feature type="transmembrane region" description="Helical" evidence="2">
    <location>
        <begin position="391"/>
        <end position="415"/>
    </location>
</feature>
<dbReference type="Ensembl" id="ENSJJAT00000008798.1">
    <property type="protein sequence ID" value="ENSJJAP00000003868.1"/>
    <property type="gene ID" value="ENSJJAG00000007780.1"/>
</dbReference>
<feature type="compositionally biased region" description="Polar residues" evidence="1">
    <location>
        <begin position="311"/>
        <end position="329"/>
    </location>
</feature>
<dbReference type="GO" id="GO:0007608">
    <property type="term" value="P:sensory perception of smell"/>
    <property type="evidence" value="ECO:0007669"/>
    <property type="project" value="Ensembl"/>
</dbReference>
<dbReference type="GO" id="GO:0097499">
    <property type="term" value="P:protein localization to non-motile cilium"/>
    <property type="evidence" value="ECO:0007669"/>
    <property type="project" value="Ensembl"/>
</dbReference>
<dbReference type="Proteomes" id="UP000694385">
    <property type="component" value="Unassembled WGS sequence"/>
</dbReference>
<feature type="compositionally biased region" description="Pro residues" evidence="1">
    <location>
        <begin position="333"/>
        <end position="351"/>
    </location>
</feature>
<keyword evidence="2" id="KW-1133">Transmembrane helix</keyword>
<feature type="signal peptide" evidence="3">
    <location>
        <begin position="1"/>
        <end position="22"/>
    </location>
</feature>
<keyword evidence="5" id="KW-1185">Reference proteome</keyword>
<dbReference type="AlphaFoldDB" id="A0A8C5NW35"/>
<dbReference type="GO" id="GO:1905515">
    <property type="term" value="P:non-motile cilium assembly"/>
    <property type="evidence" value="ECO:0007669"/>
    <property type="project" value="Ensembl"/>
</dbReference>
<dbReference type="GeneTree" id="ENSGT00730000111841"/>
<feature type="compositionally biased region" description="Polar residues" evidence="1">
    <location>
        <begin position="129"/>
        <end position="138"/>
    </location>
</feature>
<sequence length="502" mass="53448">MKSFSPVLFLLFFLLTLMGSRANPSASPPASSNLQGMDQPSGTFPGAPENSTRDGSNPGPLSVTSLSPEPSQMPSSISPSPSPENPILDHKETPLPNSFQALMPDLPTTSVSESLAISQVTLPEPSGSPRPNLTRTPQSGPPDIPRVDPSMGSLPESPETSDDDLIQTSYQESPEIPKQEASEISPSEPPKTPSTHPTKPLDLKSLQSLDSYATDTPNSELPLTIHPDPTGTPHPASFVTVNTNPTEITPIQVPKTHFQDSTEIVMVSDPEITTSVLPKTHPKEEATAPGELPESPVPEAFAATKPATPKLPTSDSPRTSELKVPQNSGPKGPDTPPPSARIAGPPAPPESPNEMAPATPRRGDTVNTIIVLERVKETGVSLVGRPRGSTGGALCLFFAGTGILIGIFLLLWCLYRRSSQHRSFAHHRLTNSGDEPVLHLDAPKDPFDLYFYAPDAWVPSHISTKQLPPTPPLPPKLPPPPRGARPQRLEALSPATLPNNFA</sequence>
<feature type="region of interest" description="Disordered" evidence="1">
    <location>
        <begin position="22"/>
        <end position="242"/>
    </location>
</feature>
<feature type="region of interest" description="Disordered" evidence="1">
    <location>
        <begin position="270"/>
        <end position="364"/>
    </location>
</feature>
<feature type="compositionally biased region" description="Polar residues" evidence="1">
    <location>
        <begin position="107"/>
        <end position="121"/>
    </location>
</feature>
<evidence type="ECO:0000256" key="1">
    <source>
        <dbReference type="SAM" id="MobiDB-lite"/>
    </source>
</evidence>
<reference evidence="4" key="1">
    <citation type="submission" date="2025-08" db="UniProtKB">
        <authorList>
            <consortium name="Ensembl"/>
        </authorList>
    </citation>
    <scope>IDENTIFICATION</scope>
</reference>
<feature type="compositionally biased region" description="Low complexity" evidence="1">
    <location>
        <begin position="67"/>
        <end position="79"/>
    </location>
</feature>
<keyword evidence="3" id="KW-0732">Signal</keyword>
<dbReference type="GO" id="GO:0000139">
    <property type="term" value="C:Golgi membrane"/>
    <property type="evidence" value="ECO:0007669"/>
    <property type="project" value="Ensembl"/>
</dbReference>
<proteinExistence type="predicted"/>
<gene>
    <name evidence="4" type="primary">Gfy</name>
</gene>
<protein>
    <submittedName>
        <fullName evidence="4">Golgi-associated olfactory signaling regulator</fullName>
    </submittedName>
</protein>
<reference evidence="4" key="2">
    <citation type="submission" date="2025-09" db="UniProtKB">
        <authorList>
            <consortium name="Ensembl"/>
        </authorList>
    </citation>
    <scope>IDENTIFICATION</scope>
</reference>
<feature type="region of interest" description="Disordered" evidence="1">
    <location>
        <begin position="463"/>
        <end position="502"/>
    </location>
</feature>
<accession>A0A8C5NW35</accession>
<feature type="chain" id="PRO_5034467562" evidence="3">
    <location>
        <begin position="23"/>
        <end position="502"/>
    </location>
</feature>
<evidence type="ECO:0000313" key="5">
    <source>
        <dbReference type="Proteomes" id="UP000694385"/>
    </source>
</evidence>
<feature type="compositionally biased region" description="Polar residues" evidence="1">
    <location>
        <begin position="205"/>
        <end position="221"/>
    </location>
</feature>
<name>A0A8C5NW35_JACJA</name>
<organism evidence="4 5">
    <name type="scientific">Jaculus jaculus</name>
    <name type="common">Lesser Egyptian jerboa</name>
    <dbReference type="NCBI Taxonomy" id="51337"/>
    <lineage>
        <taxon>Eukaryota</taxon>
        <taxon>Metazoa</taxon>
        <taxon>Chordata</taxon>
        <taxon>Craniata</taxon>
        <taxon>Vertebrata</taxon>
        <taxon>Euteleostomi</taxon>
        <taxon>Mammalia</taxon>
        <taxon>Eutheria</taxon>
        <taxon>Euarchontoglires</taxon>
        <taxon>Glires</taxon>
        <taxon>Rodentia</taxon>
        <taxon>Myomorpha</taxon>
        <taxon>Dipodoidea</taxon>
        <taxon>Dipodidae</taxon>
        <taxon>Dipodinae</taxon>
        <taxon>Jaculus</taxon>
    </lineage>
</organism>
<feature type="compositionally biased region" description="Low complexity" evidence="1">
    <location>
        <begin position="22"/>
        <end position="33"/>
    </location>
</feature>
<keyword evidence="2" id="KW-0812">Transmembrane</keyword>
<evidence type="ECO:0000256" key="3">
    <source>
        <dbReference type="SAM" id="SignalP"/>
    </source>
</evidence>
<dbReference type="OMA" id="EPSKTPH"/>
<feature type="compositionally biased region" description="Pro residues" evidence="1">
    <location>
        <begin position="468"/>
        <end position="483"/>
    </location>
</feature>